<sequence length="227" mass="24772">MHLLDRPVWNALCSGWSDRAEGDERAKRIDPLYGPFGAAADDSEAARHALAVLVPDDGALWLVGPDAETPPAGVTVIRTARLAQMIAPTITPAPPADFTWRVLEEADGAAMRDLALLTRPGPFHPLTHRLGRFVGVHDMDGRLIAMAGERMRMPGFAEVSGVCTHPDARGRGYAGALMRIVMQAMLDRGETPFLHAYASHDRTIALYETLGFRVRALLPMMVISRSR</sequence>
<dbReference type="Proteomes" id="UP000515377">
    <property type="component" value="Chromosome"/>
</dbReference>
<organism evidence="2 3">
    <name type="scientific">Sphingobium yanoikuyae</name>
    <name type="common">Sphingomonas yanoikuyae</name>
    <dbReference type="NCBI Taxonomy" id="13690"/>
    <lineage>
        <taxon>Bacteria</taxon>
        <taxon>Pseudomonadati</taxon>
        <taxon>Pseudomonadota</taxon>
        <taxon>Alphaproteobacteria</taxon>
        <taxon>Sphingomonadales</taxon>
        <taxon>Sphingomonadaceae</taxon>
        <taxon>Sphingobium</taxon>
    </lineage>
</organism>
<feature type="domain" description="N-acetyltransferase" evidence="1">
    <location>
        <begin position="98"/>
        <end position="227"/>
    </location>
</feature>
<dbReference type="InterPro" id="IPR000182">
    <property type="entry name" value="GNAT_dom"/>
</dbReference>
<evidence type="ECO:0000313" key="2">
    <source>
        <dbReference type="EMBL" id="QNG48841.1"/>
    </source>
</evidence>
<dbReference type="AlphaFoldDB" id="A0A9X7UEH3"/>
<protein>
    <submittedName>
        <fullName evidence="2">GNAT family N-acetyltransferase</fullName>
    </submittedName>
</protein>
<dbReference type="InterPro" id="IPR016181">
    <property type="entry name" value="Acyl_CoA_acyltransferase"/>
</dbReference>
<accession>A0A9X7UEH3</accession>
<evidence type="ECO:0000259" key="1">
    <source>
        <dbReference type="PROSITE" id="PS51186"/>
    </source>
</evidence>
<gene>
    <name evidence="2" type="ORF">H3V42_02305</name>
</gene>
<dbReference type="GO" id="GO:0016747">
    <property type="term" value="F:acyltransferase activity, transferring groups other than amino-acyl groups"/>
    <property type="evidence" value="ECO:0007669"/>
    <property type="project" value="InterPro"/>
</dbReference>
<dbReference type="SUPFAM" id="SSF55729">
    <property type="entry name" value="Acyl-CoA N-acyltransferases (Nat)"/>
    <property type="match status" value="1"/>
</dbReference>
<dbReference type="Pfam" id="PF08445">
    <property type="entry name" value="FR47"/>
    <property type="match status" value="1"/>
</dbReference>
<name>A0A9X7UEH3_SPHYA</name>
<dbReference type="Gene3D" id="3.40.630.30">
    <property type="match status" value="1"/>
</dbReference>
<reference evidence="2 3" key="1">
    <citation type="submission" date="2020-07" db="EMBL/GenBank/DDBJ databases">
        <title>Whole genome sequence of Sphingobium yanoikuyae A3.</title>
        <authorList>
            <person name="Han S.-S."/>
        </authorList>
    </citation>
    <scope>NUCLEOTIDE SEQUENCE [LARGE SCALE GENOMIC DNA]</scope>
    <source>
        <strain evidence="2 3">A3</strain>
    </source>
</reference>
<dbReference type="EMBL" id="CP060122">
    <property type="protein sequence ID" value="QNG48841.1"/>
    <property type="molecule type" value="Genomic_DNA"/>
</dbReference>
<evidence type="ECO:0000313" key="3">
    <source>
        <dbReference type="Proteomes" id="UP000515377"/>
    </source>
</evidence>
<dbReference type="PROSITE" id="PS51186">
    <property type="entry name" value="GNAT"/>
    <property type="match status" value="1"/>
</dbReference>
<proteinExistence type="predicted"/>
<dbReference type="InterPro" id="IPR013653">
    <property type="entry name" value="GCN5-like_dom"/>
</dbReference>
<dbReference type="CDD" id="cd04301">
    <property type="entry name" value="NAT_SF"/>
    <property type="match status" value="1"/>
</dbReference>